<evidence type="ECO:0000256" key="2">
    <source>
        <dbReference type="SAM" id="SignalP"/>
    </source>
</evidence>
<evidence type="ECO:0000313" key="4">
    <source>
        <dbReference type="Proteomes" id="UP001497482"/>
    </source>
</evidence>
<dbReference type="Proteomes" id="UP001497482">
    <property type="component" value="Chromosome 18"/>
</dbReference>
<feature type="chain" id="PRO_5043931925" evidence="2">
    <location>
        <begin position="18"/>
        <end position="195"/>
    </location>
</feature>
<proteinExistence type="predicted"/>
<accession>A0AAV2KN08</accession>
<feature type="compositionally biased region" description="Low complexity" evidence="1">
    <location>
        <begin position="86"/>
        <end position="103"/>
    </location>
</feature>
<name>A0AAV2KN08_KNICA</name>
<keyword evidence="4" id="KW-1185">Reference proteome</keyword>
<dbReference type="AlphaFoldDB" id="A0AAV2KN08"/>
<feature type="compositionally biased region" description="Acidic residues" evidence="1">
    <location>
        <begin position="172"/>
        <end position="189"/>
    </location>
</feature>
<protein>
    <submittedName>
        <fullName evidence="3">Uncharacterized protein</fullName>
    </submittedName>
</protein>
<sequence>MLLLLLSALVLMSLVLLTSLCLRCGRKSMVSIRQSRPSEDTYIPSTQFLVNSHMQCSRDQNYVHPASNLLSPLFSADGNQRPGRPSSTPTETESNNSYENAESCVCEDHPDSGYVEVLPETAPPEGSDSEVNNDYENTEEEEPNYVNVETDQSQVYALSCDQLLTNYCPDSDSSEDEDEDDDEDDDEADYVNQPW</sequence>
<feature type="region of interest" description="Disordered" evidence="1">
    <location>
        <begin position="166"/>
        <end position="195"/>
    </location>
</feature>
<feature type="region of interest" description="Disordered" evidence="1">
    <location>
        <begin position="73"/>
        <end position="146"/>
    </location>
</feature>
<feature type="compositionally biased region" description="Acidic residues" evidence="1">
    <location>
        <begin position="127"/>
        <end position="143"/>
    </location>
</feature>
<gene>
    <name evidence="3" type="ORF">KC01_LOCUS19072</name>
</gene>
<feature type="signal peptide" evidence="2">
    <location>
        <begin position="1"/>
        <end position="17"/>
    </location>
</feature>
<dbReference type="EMBL" id="OZ035840">
    <property type="protein sequence ID" value="CAL1589440.1"/>
    <property type="molecule type" value="Genomic_DNA"/>
</dbReference>
<keyword evidence="2" id="KW-0732">Signal</keyword>
<evidence type="ECO:0000313" key="3">
    <source>
        <dbReference type="EMBL" id="CAL1589440.1"/>
    </source>
</evidence>
<reference evidence="3 4" key="1">
    <citation type="submission" date="2024-04" db="EMBL/GenBank/DDBJ databases">
        <authorList>
            <person name="Waldvogel A.-M."/>
            <person name="Schoenle A."/>
        </authorList>
    </citation>
    <scope>NUCLEOTIDE SEQUENCE [LARGE SCALE GENOMIC DNA]</scope>
</reference>
<evidence type="ECO:0000256" key="1">
    <source>
        <dbReference type="SAM" id="MobiDB-lite"/>
    </source>
</evidence>
<organism evidence="3 4">
    <name type="scientific">Knipowitschia caucasica</name>
    <name type="common">Caucasian dwarf goby</name>
    <name type="synonym">Pomatoschistus caucasicus</name>
    <dbReference type="NCBI Taxonomy" id="637954"/>
    <lineage>
        <taxon>Eukaryota</taxon>
        <taxon>Metazoa</taxon>
        <taxon>Chordata</taxon>
        <taxon>Craniata</taxon>
        <taxon>Vertebrata</taxon>
        <taxon>Euteleostomi</taxon>
        <taxon>Actinopterygii</taxon>
        <taxon>Neopterygii</taxon>
        <taxon>Teleostei</taxon>
        <taxon>Neoteleostei</taxon>
        <taxon>Acanthomorphata</taxon>
        <taxon>Gobiaria</taxon>
        <taxon>Gobiiformes</taxon>
        <taxon>Gobioidei</taxon>
        <taxon>Gobiidae</taxon>
        <taxon>Gobiinae</taxon>
        <taxon>Knipowitschia</taxon>
    </lineage>
</organism>